<evidence type="ECO:0000313" key="1">
    <source>
        <dbReference type="EMBL" id="MBB4074078.1"/>
    </source>
</evidence>
<sequence>MYKLCDHLSDDEIKKLKAKKKEKMSRRVLLELMGVRRDTYKRVRGAIRRK</sequence>
<name>A0A840DVP8_9BACL</name>
<gene>
    <name evidence="1" type="ORF">GGR02_001843</name>
</gene>
<accession>A0A840DVP8</accession>
<dbReference type="EMBL" id="JACIDE010000010">
    <property type="protein sequence ID" value="MBB4074078.1"/>
    <property type="molecule type" value="Genomic_DNA"/>
</dbReference>
<evidence type="ECO:0000313" key="2">
    <source>
        <dbReference type="Proteomes" id="UP000559598"/>
    </source>
</evidence>
<dbReference type="Proteomes" id="UP000559598">
    <property type="component" value="Unassembled WGS sequence"/>
</dbReference>
<comment type="caution">
    <text evidence="1">The sequence shown here is derived from an EMBL/GenBank/DDBJ whole genome shotgun (WGS) entry which is preliminary data.</text>
</comment>
<dbReference type="AlphaFoldDB" id="A0A840DVP8"/>
<organism evidence="1 2">
    <name type="scientific">Anoxybacteroides voinovskiense</name>
    <dbReference type="NCBI Taxonomy" id="230470"/>
    <lineage>
        <taxon>Bacteria</taxon>
        <taxon>Bacillati</taxon>
        <taxon>Bacillota</taxon>
        <taxon>Bacilli</taxon>
        <taxon>Bacillales</taxon>
        <taxon>Anoxybacillaceae</taxon>
        <taxon>Anoxybacteroides</taxon>
    </lineage>
</organism>
<keyword evidence="2" id="KW-1185">Reference proteome</keyword>
<dbReference type="RefSeq" id="WP_183184383.1">
    <property type="nucleotide sequence ID" value="NZ_BMNP01000010.1"/>
</dbReference>
<proteinExistence type="predicted"/>
<reference evidence="1 2" key="1">
    <citation type="submission" date="2020-08" db="EMBL/GenBank/DDBJ databases">
        <title>Genomic Encyclopedia of Type Strains, Phase IV (KMG-IV): sequencing the most valuable type-strain genomes for metagenomic binning, comparative biology and taxonomic classification.</title>
        <authorList>
            <person name="Goeker M."/>
        </authorList>
    </citation>
    <scope>NUCLEOTIDE SEQUENCE [LARGE SCALE GENOMIC DNA]</scope>
    <source>
        <strain evidence="1 2">DSM 17075</strain>
    </source>
</reference>
<protein>
    <submittedName>
        <fullName evidence="1">Uncharacterized protein</fullName>
    </submittedName>
</protein>